<dbReference type="PANTHER" id="PTHR45627">
    <property type="entry name" value="ADENYLATE CYCLASE TYPE 1"/>
    <property type="match status" value="1"/>
</dbReference>
<dbReference type="KEGG" id="hazt:108664322"/>
<dbReference type="OrthoDB" id="10261550at2759"/>
<feature type="compositionally biased region" description="Basic residues" evidence="15">
    <location>
        <begin position="383"/>
        <end position="396"/>
    </location>
</feature>
<dbReference type="SMART" id="SM00044">
    <property type="entry name" value="CYCc"/>
    <property type="match status" value="1"/>
</dbReference>
<evidence type="ECO:0000256" key="1">
    <source>
        <dbReference type="ARBA" id="ARBA00001593"/>
    </source>
</evidence>
<proteinExistence type="inferred from homology"/>
<dbReference type="GO" id="GO:0035556">
    <property type="term" value="P:intracellular signal transduction"/>
    <property type="evidence" value="ECO:0007669"/>
    <property type="project" value="InterPro"/>
</dbReference>
<dbReference type="PROSITE" id="PS50125">
    <property type="entry name" value="GUANYLATE_CYCLASE_2"/>
    <property type="match status" value="2"/>
</dbReference>
<dbReference type="Gene3D" id="3.30.70.1230">
    <property type="entry name" value="Nucleotide cyclase"/>
    <property type="match status" value="3"/>
</dbReference>
<organism evidence="18 19">
    <name type="scientific">Hyalella azteca</name>
    <name type="common">Amphipod</name>
    <dbReference type="NCBI Taxonomy" id="294128"/>
    <lineage>
        <taxon>Eukaryota</taxon>
        <taxon>Metazoa</taxon>
        <taxon>Ecdysozoa</taxon>
        <taxon>Arthropoda</taxon>
        <taxon>Crustacea</taxon>
        <taxon>Multicrustacea</taxon>
        <taxon>Malacostraca</taxon>
        <taxon>Eumalacostraca</taxon>
        <taxon>Peracarida</taxon>
        <taxon>Amphipoda</taxon>
        <taxon>Senticaudata</taxon>
        <taxon>Talitrida</taxon>
        <taxon>Talitroidea</taxon>
        <taxon>Hyalellidae</taxon>
        <taxon>Hyalella</taxon>
    </lineage>
</organism>
<name>A0A8B7MYN9_HYAAZ</name>
<evidence type="ECO:0000256" key="11">
    <source>
        <dbReference type="ARBA" id="ARBA00022998"/>
    </source>
</evidence>
<evidence type="ECO:0000256" key="14">
    <source>
        <dbReference type="RuleBase" id="RU000405"/>
    </source>
</evidence>
<gene>
    <name evidence="19" type="primary">LOC108664322</name>
</gene>
<evidence type="ECO:0000256" key="12">
    <source>
        <dbReference type="ARBA" id="ARBA00023136"/>
    </source>
</evidence>
<feature type="domain" description="Guanylate cyclase" evidence="17">
    <location>
        <begin position="900"/>
        <end position="1187"/>
    </location>
</feature>
<reference evidence="19" key="1">
    <citation type="submission" date="2025-08" db="UniProtKB">
        <authorList>
            <consortium name="RefSeq"/>
        </authorList>
    </citation>
    <scope>IDENTIFICATION</scope>
</reference>
<keyword evidence="12 16" id="KW-0472">Membrane</keyword>
<dbReference type="EC" id="4.6.1.1" evidence="4"/>
<evidence type="ECO:0000256" key="15">
    <source>
        <dbReference type="SAM" id="MobiDB-lite"/>
    </source>
</evidence>
<accession>A0A8B7MYN9</accession>
<protein>
    <recommendedName>
        <fullName evidence="4">adenylate cyclase</fullName>
        <ecNumber evidence="4">4.6.1.1</ecNumber>
    </recommendedName>
</protein>
<evidence type="ECO:0000313" key="18">
    <source>
        <dbReference type="Proteomes" id="UP000694843"/>
    </source>
</evidence>
<keyword evidence="7" id="KW-0547">Nucleotide-binding</keyword>
<dbReference type="GO" id="GO:0004016">
    <property type="term" value="F:adenylate cyclase activity"/>
    <property type="evidence" value="ECO:0007669"/>
    <property type="project" value="UniProtKB-EC"/>
</dbReference>
<keyword evidence="9" id="KW-0460">Magnesium</keyword>
<feature type="region of interest" description="Disordered" evidence="15">
    <location>
        <begin position="248"/>
        <end position="325"/>
    </location>
</feature>
<evidence type="ECO:0000313" key="19">
    <source>
        <dbReference type="RefSeq" id="XP_018006383.1"/>
    </source>
</evidence>
<keyword evidence="18" id="KW-1185">Reference proteome</keyword>
<feature type="transmembrane region" description="Helical" evidence="16">
    <location>
        <begin position="431"/>
        <end position="453"/>
    </location>
</feature>
<dbReference type="GO" id="GO:0006171">
    <property type="term" value="P:cAMP biosynthetic process"/>
    <property type="evidence" value="ECO:0007669"/>
    <property type="project" value="UniProtKB-KW"/>
</dbReference>
<feature type="region of interest" description="Disordered" evidence="15">
    <location>
        <begin position="342"/>
        <end position="396"/>
    </location>
</feature>
<dbReference type="InterPro" id="IPR001054">
    <property type="entry name" value="A/G_cyclase"/>
</dbReference>
<evidence type="ECO:0000256" key="10">
    <source>
        <dbReference type="ARBA" id="ARBA00022989"/>
    </source>
</evidence>
<evidence type="ECO:0000256" key="13">
    <source>
        <dbReference type="ARBA" id="ARBA00023239"/>
    </source>
</evidence>
<keyword evidence="6" id="KW-0479">Metal-binding</keyword>
<feature type="compositionally biased region" description="Polar residues" evidence="15">
    <location>
        <begin position="275"/>
        <end position="289"/>
    </location>
</feature>
<dbReference type="GO" id="GO:0007189">
    <property type="term" value="P:adenylate cyclase-activating G protein-coupled receptor signaling pathway"/>
    <property type="evidence" value="ECO:0007669"/>
    <property type="project" value="TreeGrafter"/>
</dbReference>
<dbReference type="Pfam" id="PF00211">
    <property type="entry name" value="Guanylate_cyc"/>
    <property type="match status" value="3"/>
</dbReference>
<feature type="compositionally biased region" description="Polar residues" evidence="15">
    <location>
        <begin position="250"/>
        <end position="268"/>
    </location>
</feature>
<keyword evidence="5 16" id="KW-0812">Transmembrane</keyword>
<feature type="domain" description="Guanylate cyclase" evidence="17">
    <location>
        <begin position="74"/>
        <end position="201"/>
    </location>
</feature>
<evidence type="ECO:0000259" key="17">
    <source>
        <dbReference type="PROSITE" id="PS50125"/>
    </source>
</evidence>
<evidence type="ECO:0000256" key="8">
    <source>
        <dbReference type="ARBA" id="ARBA00022840"/>
    </source>
</evidence>
<dbReference type="SUPFAM" id="SSF55073">
    <property type="entry name" value="Nucleotide cyclase"/>
    <property type="match status" value="2"/>
</dbReference>
<evidence type="ECO:0000256" key="5">
    <source>
        <dbReference type="ARBA" id="ARBA00022692"/>
    </source>
</evidence>
<dbReference type="CDD" id="cd07302">
    <property type="entry name" value="CHD"/>
    <property type="match status" value="2"/>
</dbReference>
<evidence type="ECO:0000256" key="4">
    <source>
        <dbReference type="ARBA" id="ARBA00012201"/>
    </source>
</evidence>
<evidence type="ECO:0000256" key="16">
    <source>
        <dbReference type="SAM" id="Phobius"/>
    </source>
</evidence>
<dbReference type="GO" id="GO:0046872">
    <property type="term" value="F:metal ion binding"/>
    <property type="evidence" value="ECO:0007669"/>
    <property type="project" value="UniProtKB-KW"/>
</dbReference>
<sequence>MSYFFTDKKHRRAFLETRQSLEVKMVIEEQSREQEHLLLSVLPKHVAETMRQDLGSGGDGQFKKIYMSRHENVSILFADIVGFTAISSTYTASELVKMLNELFARFDGLAEKYHQLRIKILGDCYYCISGAPRERPDHAVLCVHMGLSMIEAIKYVRETTGSGVDMRVGIHTGAVLAGVLGQRQWQFDVYSKDVVLANKMESSGKPGRVHISNTTLEFLGEDFEVEPAHGERREDAFRVVLYKPRPSLNMLKNGTRNNSTSGASGSQQHSREGTSDSNMVSRDSLTMSSADDAPAGGAGAGRGNKACGAADKTGDASYKSKLQKELVSRDGRRLLRNGLKQHIRSHHPSSPVTTRHHPSPVTTHHHPSPPTITRYHPLPPVTTHHHPSPPTTTRHHPSCVARELLRQTSPLLLSFKSPATERAYRQHRETFSGAATTAVPLVVLVIAVVRAILMPRSVIPRSVMPRSVMPRSVMPRSVMPRSVVILMPRSAMPRFLIILMPRSVAILMPRSVMPMSVAILMPRSVVILMPRSVMPRSVAILMPKSGGGPLVLLVGLTLLMVMASVSAARSFPMYLCNNSLFSDMFYGNSSTGALSTGVAMSPHARHRHHASRRQPNDALTIFIEEEEKHNEVFIKVMSVLEDGNETLTNTTSSPPIPSNISLKKLRKTGHTLEDGAGSVVSDGGDDMVGGDVLESVGISGVYSQDYDYHSEEDGYKADICPYPTYHTYFTVLLLLGATLLAQVSHLAKSAVLVVIASAQIFLNFFLIRPVYTPDVHDPDGPPHPPLALPQGRRRDPRLVAFYGPPTEEERLRMELVDLSLELLFLTFLLAFIARQMEKTSRVLYLWRREVEEQKEKAADIRHRNEQLVYNILPPHVATHFMGLRRKKHEELYSQSYEEVGVLFASMPNYGDFYSEESVNNQGLECLRFLNEVISDFDGLLENAPFKDIIKIKTIGSTYMAASGLHNTSVPSKSFNVLRIGESFNVLRMRESFNVLRMRESFNVLRMAESFNVLRMRESFNVLRMRESFNVLRMAESFNVLRMAQSFNVLRMRESFNVLRMAESFNVLRMAESFDVLRMAESFNVLRMAESFNVLRMAESFNVLRMHESFNVLRMAQSFNVLRMRESFNVLRMAESFNVLRMDESLVTPNATQRRCINHGPITAGVIGARKPHYDIWGNTVNVASRMESTGKAGCIQVTQETTRILEHFGYVFEQRGVIAVKGKGDLLTYYIVGKKPVTRPTGPLPGAPPG</sequence>
<dbReference type="InterPro" id="IPR018297">
    <property type="entry name" value="A/G_cyclase_CS"/>
</dbReference>
<comment type="catalytic activity">
    <reaction evidence="1">
        <text>ATP = 3',5'-cyclic AMP + diphosphate</text>
        <dbReference type="Rhea" id="RHEA:15389"/>
        <dbReference type="ChEBI" id="CHEBI:30616"/>
        <dbReference type="ChEBI" id="CHEBI:33019"/>
        <dbReference type="ChEBI" id="CHEBI:58165"/>
        <dbReference type="EC" id="4.6.1.1"/>
    </reaction>
</comment>
<dbReference type="RefSeq" id="XP_018006383.1">
    <property type="nucleotide sequence ID" value="XM_018150894.1"/>
</dbReference>
<feature type="transmembrane region" description="Helical" evidence="16">
    <location>
        <begin position="550"/>
        <end position="568"/>
    </location>
</feature>
<feature type="compositionally biased region" description="Basic residues" evidence="15">
    <location>
        <begin position="354"/>
        <end position="367"/>
    </location>
</feature>
<dbReference type="OMA" id="FNVLRMR"/>
<keyword evidence="11" id="KW-0115">cAMP biosynthesis</keyword>
<keyword evidence="13 14" id="KW-0456">Lyase</keyword>
<dbReference type="FunFam" id="3.30.70.1230:FF:000014">
    <property type="entry name" value="adenylate cyclase type 9"/>
    <property type="match status" value="1"/>
</dbReference>
<dbReference type="InterPro" id="IPR029787">
    <property type="entry name" value="Nucleotide_cyclase"/>
</dbReference>
<keyword evidence="10 16" id="KW-1133">Transmembrane helix</keyword>
<evidence type="ECO:0000256" key="6">
    <source>
        <dbReference type="ARBA" id="ARBA00022723"/>
    </source>
</evidence>
<evidence type="ECO:0000256" key="9">
    <source>
        <dbReference type="ARBA" id="ARBA00022842"/>
    </source>
</evidence>
<comment type="subcellular location">
    <subcellularLocation>
        <location evidence="3">Membrane</location>
        <topology evidence="3">Multi-pass membrane protein</topology>
    </subcellularLocation>
</comment>
<evidence type="ECO:0000256" key="7">
    <source>
        <dbReference type="ARBA" id="ARBA00022741"/>
    </source>
</evidence>
<dbReference type="GO" id="GO:0005886">
    <property type="term" value="C:plasma membrane"/>
    <property type="evidence" value="ECO:0007669"/>
    <property type="project" value="TreeGrafter"/>
</dbReference>
<keyword evidence="8" id="KW-0067">ATP-binding</keyword>
<dbReference type="GO" id="GO:0005524">
    <property type="term" value="F:ATP binding"/>
    <property type="evidence" value="ECO:0007669"/>
    <property type="project" value="UniProtKB-KW"/>
</dbReference>
<dbReference type="PROSITE" id="PS00452">
    <property type="entry name" value="GUANYLATE_CYCLASE_1"/>
    <property type="match status" value="1"/>
</dbReference>
<comment type="cofactor">
    <cofactor evidence="2">
        <name>Mg(2+)</name>
        <dbReference type="ChEBI" id="CHEBI:18420"/>
    </cofactor>
</comment>
<dbReference type="AlphaFoldDB" id="A0A8B7MYN9"/>
<evidence type="ECO:0000256" key="2">
    <source>
        <dbReference type="ARBA" id="ARBA00001946"/>
    </source>
</evidence>
<evidence type="ECO:0000256" key="3">
    <source>
        <dbReference type="ARBA" id="ARBA00004141"/>
    </source>
</evidence>
<dbReference type="GeneID" id="108664322"/>
<dbReference type="PANTHER" id="PTHR45627:SF30">
    <property type="entry name" value="ADENYLATE CYCLASE TYPE 3"/>
    <property type="match status" value="1"/>
</dbReference>
<dbReference type="Proteomes" id="UP000694843">
    <property type="component" value="Unplaced"/>
</dbReference>
<comment type="similarity">
    <text evidence="14">Belongs to the adenylyl cyclase class-4/guanylyl cyclase family.</text>
</comment>